<dbReference type="InterPro" id="IPR056501">
    <property type="entry name" value="NAD-bd_HRPKS_sdrA"/>
</dbReference>
<evidence type="ECO:0000256" key="2">
    <source>
        <dbReference type="ARBA" id="ARBA00022553"/>
    </source>
</evidence>
<dbReference type="SUPFAM" id="SSF50129">
    <property type="entry name" value="GroES-like"/>
    <property type="match status" value="1"/>
</dbReference>
<name>A0A6A5WXU0_9PLEO</name>
<dbReference type="Pfam" id="PF23114">
    <property type="entry name" value="NAD-bd_HRPKS_sdrA"/>
    <property type="match status" value="1"/>
</dbReference>
<keyword evidence="1" id="KW-0596">Phosphopantetheine</keyword>
<evidence type="ECO:0000256" key="4">
    <source>
        <dbReference type="ARBA" id="ARBA00022857"/>
    </source>
</evidence>
<keyword evidence="5" id="KW-0511">Multifunctional enzyme</keyword>
<dbReference type="SUPFAM" id="SSF53335">
    <property type="entry name" value="S-adenosyl-L-methionine-dependent methyltransferases"/>
    <property type="match status" value="1"/>
</dbReference>
<dbReference type="PANTHER" id="PTHR45681:SF6">
    <property type="entry name" value="POLYKETIDE SYNTHASE 37"/>
    <property type="match status" value="1"/>
</dbReference>
<dbReference type="InterPro" id="IPR013217">
    <property type="entry name" value="Methyltransf_12"/>
</dbReference>
<dbReference type="GO" id="GO:0016491">
    <property type="term" value="F:oxidoreductase activity"/>
    <property type="evidence" value="ECO:0007669"/>
    <property type="project" value="InterPro"/>
</dbReference>
<evidence type="ECO:0000256" key="5">
    <source>
        <dbReference type="ARBA" id="ARBA00023268"/>
    </source>
</evidence>
<evidence type="ECO:0000256" key="3">
    <source>
        <dbReference type="ARBA" id="ARBA00022679"/>
    </source>
</evidence>
<protein>
    <submittedName>
        <fullName evidence="8">KR-domain-containing protein</fullName>
    </submittedName>
</protein>
<evidence type="ECO:0000313" key="8">
    <source>
        <dbReference type="EMBL" id="KAF2006550.1"/>
    </source>
</evidence>
<feature type="domain" description="Carrier" evidence="7">
    <location>
        <begin position="1209"/>
        <end position="1287"/>
    </location>
</feature>
<keyword evidence="9" id="KW-1185">Reference proteome</keyword>
<feature type="region of interest" description="Disordered" evidence="6">
    <location>
        <begin position="79"/>
        <end position="100"/>
    </location>
</feature>
<dbReference type="InterPro" id="IPR009081">
    <property type="entry name" value="PP-bd_ACP"/>
</dbReference>
<dbReference type="CDD" id="cd02440">
    <property type="entry name" value="AdoMet_MTases"/>
    <property type="match status" value="1"/>
</dbReference>
<dbReference type="InterPro" id="IPR020806">
    <property type="entry name" value="PKS_PP-bd"/>
</dbReference>
<dbReference type="SUPFAM" id="SSF47336">
    <property type="entry name" value="ACP-like"/>
    <property type="match status" value="1"/>
</dbReference>
<dbReference type="Proteomes" id="UP000799779">
    <property type="component" value="Unassembled WGS sequence"/>
</dbReference>
<dbReference type="InterPro" id="IPR036736">
    <property type="entry name" value="ACP-like_sf"/>
</dbReference>
<dbReference type="Pfam" id="PF08659">
    <property type="entry name" value="KR"/>
    <property type="match status" value="1"/>
</dbReference>
<dbReference type="InterPro" id="IPR006162">
    <property type="entry name" value="Ppantetheine_attach_site"/>
</dbReference>
<dbReference type="Gene3D" id="3.40.50.150">
    <property type="entry name" value="Vaccinia Virus protein VP39"/>
    <property type="match status" value="1"/>
</dbReference>
<dbReference type="GO" id="GO:0016740">
    <property type="term" value="F:transferase activity"/>
    <property type="evidence" value="ECO:0007669"/>
    <property type="project" value="UniProtKB-KW"/>
</dbReference>
<dbReference type="Gene3D" id="1.10.1200.10">
    <property type="entry name" value="ACP-like"/>
    <property type="match status" value="1"/>
</dbReference>
<dbReference type="OrthoDB" id="329835at2759"/>
<evidence type="ECO:0000259" key="7">
    <source>
        <dbReference type="PROSITE" id="PS50075"/>
    </source>
</evidence>
<keyword evidence="3" id="KW-0808">Transferase</keyword>
<dbReference type="InterPro" id="IPR020843">
    <property type="entry name" value="ER"/>
</dbReference>
<feature type="compositionally biased region" description="Basic and acidic residues" evidence="6">
    <location>
        <begin position="79"/>
        <end position="89"/>
    </location>
</feature>
<dbReference type="SMART" id="SM00829">
    <property type="entry name" value="PKS_ER"/>
    <property type="match status" value="1"/>
</dbReference>
<dbReference type="GO" id="GO:0030639">
    <property type="term" value="P:polyketide biosynthetic process"/>
    <property type="evidence" value="ECO:0007669"/>
    <property type="project" value="UniProtKB-ARBA"/>
</dbReference>
<sequence length="1291" mass="141984">MNVEHKVAFNKLSNSEIYTFIRNSHPVKQDMSSFYRDVRQLVDMSIERLVDSVDSTQFDSQDPWRIQYWNWAQHHLERGRGTPHREEHNSPPSKPGPTIEELSEKVASVSRVGRLYAEVASNLLAIFNGETHPLELLLKSGLLKDGYAEWTELDCAKQAAAYVDLLAHQVPGLNILEVGGGTAATTRNFIRALRSGTDDSVRSLRCNRYDFTDISAAFLEKAQEEFAVYHSQMTYATLNTERDFAEQGFSEGFYDIVAADNVLHVTTDLGKTLRNVRKALKTGGKLIMHELIRPAGWTAGFIFGVFPGWWLGVDDGRTLSPNLEPRGWDNILKANGFSGVDIVFRDFDDDVAHQVGWMVATATEVEPASSLTVQLPAKHEAIIVINNASEHQQSLSHDLGSPLQELTGSKPRILDLATATAETTIDENVLVILLIDCGPSFVATLDGTAWDCMSLLVQKSRRLLWVSAGGGHGASPDHGMLDGLTRTLRSENNELHLVTVSLDFAEAKSPKATHLMKIAREMLSRAAHQNYEQEYTEIDGFLHTRRLNEANQLKSALDARVIPYQVSPMPLDGKIRFKLSPTSSPESDDPPHYIRLPESSRETPTDHTVEILARAVSVQSRGYSITPEQEEYPAYGNYCSGIVLSGGLHSGFVSGDYVLAIQDSPLRSHLQVPSQCVVKLPADLSFTDACSVIPPVVTAYHAMVEVGDVKPGHFVLIHDGASLVGQAALRLLASRGVRNVWATAANEEANVCIAENQSLPSERILPKAWFDGHSMLSYQWKRKFDIILTQTTDSVSSLLYYAKSGGRAIVIDPSTTESKDVRPMQSTPENICVSTIPVGMGTPEALIYAINVPTPVLMSPKNDAVISRALDLVSIVSRLQHSKEAKMTIVEFNDNDIADVRNYGQSEHSVNPRGTYVIAGGFGGLGRAVARWLVDHGARYLILLSRSGPRTTEALELLSELADKGVHAEAPCCDISNRVLLKSVLSNCAESMPPIMGCVQSTMVMTESIFPKMQFQDWKKAVNPKVQGSWNLHAELPKGLDFFILFSSIMGILGTSSLAGYNAGNTYEDALARYRVSQGERAIAIDLGGIPDAGYFIDHAEKLKTIRRTEKHVFVYVKEVCALLDIFCNPENPLASSLTNPQTIVGVRPPAHWKHIDEVPFTMSQPYWGHMHHVAPLSDLNEDSGGALTSKREQALDIAERLSAAESLVAAAEIVRVALTRRVSVLLGTPEDRLDEQKPMHSFGIDSLSAIDIRNWVGKVFNVDIPVFDILGGATFGSASRAIAYKAQLKL</sequence>
<proteinExistence type="predicted"/>
<dbReference type="InterPro" id="IPR057326">
    <property type="entry name" value="KR_dom"/>
</dbReference>
<dbReference type="SUPFAM" id="SSF51735">
    <property type="entry name" value="NAD(P)-binding Rossmann-fold domains"/>
    <property type="match status" value="2"/>
</dbReference>
<dbReference type="InterPro" id="IPR050444">
    <property type="entry name" value="Polyketide_Synthase"/>
</dbReference>
<accession>A0A6A5WXU0</accession>
<dbReference type="SMART" id="SM00822">
    <property type="entry name" value="PKS_KR"/>
    <property type="match status" value="1"/>
</dbReference>
<dbReference type="InterPro" id="IPR029063">
    <property type="entry name" value="SAM-dependent_MTases_sf"/>
</dbReference>
<organism evidence="8 9">
    <name type="scientific">Amniculicola lignicola CBS 123094</name>
    <dbReference type="NCBI Taxonomy" id="1392246"/>
    <lineage>
        <taxon>Eukaryota</taxon>
        <taxon>Fungi</taxon>
        <taxon>Dikarya</taxon>
        <taxon>Ascomycota</taxon>
        <taxon>Pezizomycotina</taxon>
        <taxon>Dothideomycetes</taxon>
        <taxon>Pleosporomycetidae</taxon>
        <taxon>Pleosporales</taxon>
        <taxon>Amniculicolaceae</taxon>
        <taxon>Amniculicola</taxon>
    </lineage>
</organism>
<dbReference type="EMBL" id="ML977559">
    <property type="protein sequence ID" value="KAF2006550.1"/>
    <property type="molecule type" value="Genomic_DNA"/>
</dbReference>
<keyword evidence="2" id="KW-0597">Phosphoprotein</keyword>
<dbReference type="InterPro" id="IPR011032">
    <property type="entry name" value="GroES-like_sf"/>
</dbReference>
<dbReference type="PROSITE" id="PS50075">
    <property type="entry name" value="CARRIER"/>
    <property type="match status" value="1"/>
</dbReference>
<dbReference type="SMART" id="SM00823">
    <property type="entry name" value="PKS_PP"/>
    <property type="match status" value="1"/>
</dbReference>
<dbReference type="Pfam" id="PF08242">
    <property type="entry name" value="Methyltransf_12"/>
    <property type="match status" value="1"/>
</dbReference>
<evidence type="ECO:0000256" key="1">
    <source>
        <dbReference type="ARBA" id="ARBA00022450"/>
    </source>
</evidence>
<dbReference type="InterPro" id="IPR036291">
    <property type="entry name" value="NAD(P)-bd_dom_sf"/>
</dbReference>
<dbReference type="Pfam" id="PF00550">
    <property type="entry name" value="PP-binding"/>
    <property type="match status" value="1"/>
</dbReference>
<evidence type="ECO:0000256" key="6">
    <source>
        <dbReference type="SAM" id="MobiDB-lite"/>
    </source>
</evidence>
<dbReference type="Gene3D" id="3.90.180.10">
    <property type="entry name" value="Medium-chain alcohol dehydrogenases, catalytic domain"/>
    <property type="match status" value="1"/>
</dbReference>
<dbReference type="InterPro" id="IPR013968">
    <property type="entry name" value="PKS_KR"/>
</dbReference>
<reference evidence="8" key="1">
    <citation type="journal article" date="2020" name="Stud. Mycol.">
        <title>101 Dothideomycetes genomes: a test case for predicting lifestyles and emergence of pathogens.</title>
        <authorList>
            <person name="Haridas S."/>
            <person name="Albert R."/>
            <person name="Binder M."/>
            <person name="Bloem J."/>
            <person name="Labutti K."/>
            <person name="Salamov A."/>
            <person name="Andreopoulos B."/>
            <person name="Baker S."/>
            <person name="Barry K."/>
            <person name="Bills G."/>
            <person name="Bluhm B."/>
            <person name="Cannon C."/>
            <person name="Castanera R."/>
            <person name="Culley D."/>
            <person name="Daum C."/>
            <person name="Ezra D."/>
            <person name="Gonzalez J."/>
            <person name="Henrissat B."/>
            <person name="Kuo A."/>
            <person name="Liang C."/>
            <person name="Lipzen A."/>
            <person name="Lutzoni F."/>
            <person name="Magnuson J."/>
            <person name="Mondo S."/>
            <person name="Nolan M."/>
            <person name="Ohm R."/>
            <person name="Pangilinan J."/>
            <person name="Park H.-J."/>
            <person name="Ramirez L."/>
            <person name="Alfaro M."/>
            <person name="Sun H."/>
            <person name="Tritt A."/>
            <person name="Yoshinaga Y."/>
            <person name="Zwiers L.-H."/>
            <person name="Turgeon B."/>
            <person name="Goodwin S."/>
            <person name="Spatafora J."/>
            <person name="Crous P."/>
            <person name="Grigoriev I."/>
        </authorList>
    </citation>
    <scope>NUCLEOTIDE SEQUENCE</scope>
    <source>
        <strain evidence="8">CBS 123094</strain>
    </source>
</reference>
<gene>
    <name evidence="8" type="ORF">P154DRAFT_600466</name>
</gene>
<dbReference type="PROSITE" id="PS00012">
    <property type="entry name" value="PHOSPHOPANTETHEINE"/>
    <property type="match status" value="1"/>
</dbReference>
<dbReference type="PANTHER" id="PTHR45681">
    <property type="entry name" value="POLYKETIDE SYNTHASE 44-RELATED"/>
    <property type="match status" value="1"/>
</dbReference>
<feature type="region of interest" description="Disordered" evidence="6">
    <location>
        <begin position="579"/>
        <end position="606"/>
    </location>
</feature>
<evidence type="ECO:0000313" key="9">
    <source>
        <dbReference type="Proteomes" id="UP000799779"/>
    </source>
</evidence>
<keyword evidence="4" id="KW-0521">NADP</keyword>
<dbReference type="Gene3D" id="3.40.50.720">
    <property type="entry name" value="NAD(P)-binding Rossmann-like Domain"/>
    <property type="match status" value="2"/>
</dbReference>
<dbReference type="GO" id="GO:0031177">
    <property type="term" value="F:phosphopantetheine binding"/>
    <property type="evidence" value="ECO:0007669"/>
    <property type="project" value="InterPro"/>
</dbReference>